<dbReference type="InterPro" id="IPR004617">
    <property type="entry name" value="ApaH"/>
</dbReference>
<feature type="domain" description="Calcineurin-like phosphoesterase" evidence="9">
    <location>
        <begin position="4"/>
        <end position="145"/>
    </location>
</feature>
<evidence type="ECO:0000313" key="10">
    <source>
        <dbReference type="EMBL" id="VAW88765.1"/>
    </source>
</evidence>
<gene>
    <name evidence="10" type="ORF">MNBD_GAMMA17-1347</name>
</gene>
<comment type="catalytic activity">
    <reaction evidence="8">
        <text>P(1),P(4)-bis(5'-adenosyl) tetraphosphate + H2O = 2 ADP + 2 H(+)</text>
        <dbReference type="Rhea" id="RHEA:24252"/>
        <dbReference type="ChEBI" id="CHEBI:15377"/>
        <dbReference type="ChEBI" id="CHEBI:15378"/>
        <dbReference type="ChEBI" id="CHEBI:58141"/>
        <dbReference type="ChEBI" id="CHEBI:456216"/>
        <dbReference type="EC" id="3.6.1.41"/>
    </reaction>
</comment>
<dbReference type="CDD" id="cd07422">
    <property type="entry name" value="MPP_ApaH"/>
    <property type="match status" value="1"/>
</dbReference>
<evidence type="ECO:0000256" key="5">
    <source>
        <dbReference type="ARBA" id="ARBA00031248"/>
    </source>
</evidence>
<reference evidence="10" key="1">
    <citation type="submission" date="2018-06" db="EMBL/GenBank/DDBJ databases">
        <authorList>
            <person name="Zhirakovskaya E."/>
        </authorList>
    </citation>
    <scope>NUCLEOTIDE SEQUENCE</scope>
</reference>
<proteinExistence type="inferred from homology"/>
<keyword evidence="4 10" id="KW-0378">Hydrolase</keyword>
<dbReference type="Gene3D" id="3.60.21.10">
    <property type="match status" value="1"/>
</dbReference>
<dbReference type="GO" id="GO:0008803">
    <property type="term" value="F:bis(5'-nucleosyl)-tetraphosphatase (symmetrical) activity"/>
    <property type="evidence" value="ECO:0007669"/>
    <property type="project" value="UniProtKB-EC"/>
</dbReference>
<protein>
    <recommendedName>
        <fullName evidence="3">bis(5'-nucleosyl)-tetraphosphatase (symmetrical)</fullName>
        <ecNumber evidence="3">3.6.1.41</ecNumber>
    </recommendedName>
    <alternativeName>
        <fullName evidence="6">Ap4A hydrolase</fullName>
    </alternativeName>
    <alternativeName>
        <fullName evidence="5">Diadenosine 5',5'''-P1,P4-tetraphosphate pyrophosphohydrolase</fullName>
    </alternativeName>
    <alternativeName>
        <fullName evidence="7">Diadenosine tetraphosphatase</fullName>
    </alternativeName>
</protein>
<dbReference type="NCBIfam" id="NF001204">
    <property type="entry name" value="PRK00166.1"/>
    <property type="match status" value="1"/>
</dbReference>
<dbReference type="InterPro" id="IPR029052">
    <property type="entry name" value="Metallo-depent_PP-like"/>
</dbReference>
<evidence type="ECO:0000256" key="2">
    <source>
        <dbReference type="ARBA" id="ARBA00005419"/>
    </source>
</evidence>
<dbReference type="HAMAP" id="MF_00199">
    <property type="entry name" value="ApaH"/>
    <property type="match status" value="1"/>
</dbReference>
<dbReference type="PIRSF" id="PIRSF000903">
    <property type="entry name" value="B5n-ttraPtase_sm"/>
    <property type="match status" value="1"/>
</dbReference>
<evidence type="ECO:0000256" key="8">
    <source>
        <dbReference type="ARBA" id="ARBA00049417"/>
    </source>
</evidence>
<evidence type="ECO:0000256" key="6">
    <source>
        <dbReference type="ARBA" id="ARBA00032248"/>
    </source>
</evidence>
<dbReference type="SUPFAM" id="SSF56300">
    <property type="entry name" value="Metallo-dependent phosphatases"/>
    <property type="match status" value="1"/>
</dbReference>
<evidence type="ECO:0000256" key="1">
    <source>
        <dbReference type="ARBA" id="ARBA00003413"/>
    </source>
</evidence>
<dbReference type="NCBIfam" id="TIGR00668">
    <property type="entry name" value="apaH"/>
    <property type="match status" value="1"/>
</dbReference>
<comment type="similarity">
    <text evidence="2">Belongs to the Ap4A hydrolase family.</text>
</comment>
<dbReference type="PANTHER" id="PTHR40942:SF4">
    <property type="entry name" value="CYTOCHROME C5"/>
    <property type="match status" value="1"/>
</dbReference>
<dbReference type="EC" id="3.6.1.41" evidence="3"/>
<dbReference type="InterPro" id="IPR004843">
    <property type="entry name" value="Calcineurin-like_PHP"/>
</dbReference>
<name>A0A3B0Z5N7_9ZZZZ</name>
<evidence type="ECO:0000256" key="7">
    <source>
        <dbReference type="ARBA" id="ARBA00033210"/>
    </source>
</evidence>
<dbReference type="AlphaFoldDB" id="A0A3B0Z5N7"/>
<dbReference type="Pfam" id="PF00149">
    <property type="entry name" value="Metallophos"/>
    <property type="match status" value="1"/>
</dbReference>
<dbReference type="EMBL" id="UOFQ01000107">
    <property type="protein sequence ID" value="VAW88765.1"/>
    <property type="molecule type" value="Genomic_DNA"/>
</dbReference>
<dbReference type="PANTHER" id="PTHR40942">
    <property type="match status" value="1"/>
</dbReference>
<evidence type="ECO:0000259" key="9">
    <source>
        <dbReference type="Pfam" id="PF00149"/>
    </source>
</evidence>
<accession>A0A3B0Z5N7</accession>
<sequence length="277" mass="31682">MATYAIGDVQGCFDELLELLNKIKFDQARDYLWFAGDLVNRGSKSLEVLRFVKGLRSRAITVLGNHDLHLLAVVQGRRKPLAKDRMEAILNAPDRDELCDWLRQQPLMHRDEQLGYVMLHAGLPPQWSLDDAMVRASEVEQVLRGDDYAEFINHMYGNEPAQWSDRLSGWKRLRFITNCFTRLRFCDEQGRLELKEKGAPGKQPAGYQPWFDLRVTQHDQQQILFGHWSTLGMRHPGNVHALDTGCVWGGTLSALRIDVEPQWTNVACRAICAPEGN</sequence>
<organism evidence="10">
    <name type="scientific">hydrothermal vent metagenome</name>
    <dbReference type="NCBI Taxonomy" id="652676"/>
    <lineage>
        <taxon>unclassified sequences</taxon>
        <taxon>metagenomes</taxon>
        <taxon>ecological metagenomes</taxon>
    </lineage>
</organism>
<evidence type="ECO:0000256" key="3">
    <source>
        <dbReference type="ARBA" id="ARBA00012506"/>
    </source>
</evidence>
<comment type="function">
    <text evidence="1">Hydrolyzes diadenosine 5',5'''-P1,P4-tetraphosphate to yield ADP.</text>
</comment>
<evidence type="ECO:0000256" key="4">
    <source>
        <dbReference type="ARBA" id="ARBA00022801"/>
    </source>
</evidence>